<evidence type="ECO:0000256" key="11">
    <source>
        <dbReference type="ARBA" id="ARBA00049280"/>
    </source>
</evidence>
<feature type="domain" description="Protein kinase" evidence="14">
    <location>
        <begin position="664"/>
        <end position="958"/>
    </location>
</feature>
<feature type="region of interest" description="Disordered" evidence="13">
    <location>
        <begin position="993"/>
        <end position="1129"/>
    </location>
</feature>
<feature type="compositionally biased region" description="Polar residues" evidence="13">
    <location>
        <begin position="1425"/>
        <end position="1439"/>
    </location>
</feature>
<evidence type="ECO:0000256" key="3">
    <source>
        <dbReference type="ARBA" id="ARBA00022527"/>
    </source>
</evidence>
<dbReference type="OrthoDB" id="28397at2759"/>
<comment type="caution">
    <text evidence="15">The sequence shown here is derived from an EMBL/GenBank/DDBJ whole genome shotgun (WGS) entry which is preliminary data.</text>
</comment>
<feature type="compositionally biased region" description="Basic residues" evidence="13">
    <location>
        <begin position="279"/>
        <end position="299"/>
    </location>
</feature>
<dbReference type="GO" id="GO:0008024">
    <property type="term" value="C:cyclin/CDK positive transcription elongation factor complex"/>
    <property type="evidence" value="ECO:0007669"/>
    <property type="project" value="TreeGrafter"/>
</dbReference>
<keyword evidence="7 12" id="KW-0067">ATP-binding</keyword>
<dbReference type="InterPro" id="IPR000719">
    <property type="entry name" value="Prot_kinase_dom"/>
</dbReference>
<feature type="region of interest" description="Disordered" evidence="13">
    <location>
        <begin position="1"/>
        <end position="320"/>
    </location>
</feature>
<feature type="region of interest" description="Disordered" evidence="13">
    <location>
        <begin position="333"/>
        <end position="594"/>
    </location>
</feature>
<evidence type="ECO:0000256" key="8">
    <source>
        <dbReference type="ARBA" id="ARBA00023242"/>
    </source>
</evidence>
<feature type="compositionally biased region" description="Low complexity" evidence="13">
    <location>
        <begin position="1363"/>
        <end position="1397"/>
    </location>
</feature>
<dbReference type="InterPro" id="IPR011009">
    <property type="entry name" value="Kinase-like_dom_sf"/>
</dbReference>
<comment type="similarity">
    <text evidence="2">Belongs to the protein kinase superfamily. CMGC Ser/Thr protein kinase family. CDC2/CDKX subfamily.</text>
</comment>
<accession>A0A210PSC3</accession>
<evidence type="ECO:0000256" key="9">
    <source>
        <dbReference type="ARBA" id="ARBA00047811"/>
    </source>
</evidence>
<feature type="binding site" evidence="12">
    <location>
        <position position="693"/>
    </location>
    <ligand>
        <name>ATP</name>
        <dbReference type="ChEBI" id="CHEBI:30616"/>
    </ligand>
</feature>
<evidence type="ECO:0000313" key="15">
    <source>
        <dbReference type="EMBL" id="OWF39354.1"/>
    </source>
</evidence>
<evidence type="ECO:0000256" key="6">
    <source>
        <dbReference type="ARBA" id="ARBA00022777"/>
    </source>
</evidence>
<evidence type="ECO:0000256" key="10">
    <source>
        <dbReference type="ARBA" id="ARBA00048367"/>
    </source>
</evidence>
<comment type="catalytic activity">
    <reaction evidence="9">
        <text>L-threonyl-[protein] + ATP = O-phospho-L-threonyl-[protein] + ADP + H(+)</text>
        <dbReference type="Rhea" id="RHEA:46608"/>
        <dbReference type="Rhea" id="RHEA-COMP:11060"/>
        <dbReference type="Rhea" id="RHEA-COMP:11605"/>
        <dbReference type="ChEBI" id="CHEBI:15378"/>
        <dbReference type="ChEBI" id="CHEBI:30013"/>
        <dbReference type="ChEBI" id="CHEBI:30616"/>
        <dbReference type="ChEBI" id="CHEBI:61977"/>
        <dbReference type="ChEBI" id="CHEBI:456216"/>
        <dbReference type="EC" id="2.7.11.22"/>
    </reaction>
</comment>
<dbReference type="FunFam" id="1.10.510.10:FF:000415">
    <property type="entry name" value="CMGC/CDK/CRK7 protein kinase, variant"/>
    <property type="match status" value="1"/>
</dbReference>
<feature type="compositionally biased region" description="Basic and acidic residues" evidence="13">
    <location>
        <begin position="428"/>
        <end position="538"/>
    </location>
</feature>
<feature type="compositionally biased region" description="Basic and acidic residues" evidence="13">
    <location>
        <begin position="387"/>
        <end position="398"/>
    </location>
</feature>
<evidence type="ECO:0000259" key="14">
    <source>
        <dbReference type="PROSITE" id="PS50011"/>
    </source>
</evidence>
<dbReference type="PANTHER" id="PTHR24056">
    <property type="entry name" value="CELL DIVISION PROTEIN KINASE"/>
    <property type="match status" value="1"/>
</dbReference>
<sequence length="1509" mass="168036">MPRKPSNQSQSFFDEFDARSYRHLVQRGQDIPGHHAPSQPSQMQQSSGSSSGKKRKKQKQKSHKKSKEKSERYSQENVRMPSESKNKSIVAYDDISSDSDISNNGPASPVNRGHSNNNRESSKRSMSPGSRIRGYPPDRSLSISPNNIREPPSPQHPPVRNVSRKHQKKRPLSPQELPVPKDHPKNYSGGNSVPPPKAYNMPPKAYNPPKAYADPPRAYSGSFNRDHSPTESPRKRYRSRSPSPSYMARKKPSAHYKDKYSRHDKYKNRSKSRSPSPRSRSRRGSSRSRNRHPRSRHSRSPPEHSPPRGHSYSSSNKISHSTVNYATSLAAELSKHRRAREAKEAAALAAKGREPREPKERVMYRDSPLDGKDNIIITKVESGQRSVKQDYRQQEYLKKQHAIKASPTPPPPPPGLPPQRKNRVIAQMEDKIVVKVDNAKREIIDLDSINDRLDHDHNHDHGFNRDDRRGRGPERDHRGEVLDRRGEVPDRRGDVPDRRGDVPDRRGEVPDRRAEVPDRRSEVPERRGEGRESRDSSFDRQIINQYSGRGDRRSAIDFPTLPRLPLPQVSPEEEFDSDSPYSDSAPANLPKEEVYPRQRRITDLPMPPMLDEPDMDYEVEHEPEPDVKREAPSSGKFKRPKLCLQRRNDERSKGDWGERCVDLFKTIEIIGEGTYGLVYKARDTFTDELVALKKVRLENEKEGFPITAVREIKILRQLNHPNIVNLKEIVTDKQDALDFKKDKGAFYLVFEYMDHDLMGLLESGMCNFKEEHIASFMKQLLDGLKYCHNKNFLHRDIKCSNILLNNRGQIKLADWGLARLYHADDKDRLYTNKVITLWYRPPELLLGEERYGPAIDVWSIGCILGELFIRKPIFQAQTEQNQLELISKTCGSPCPAVWPEVIKLPLFHTFKPKKQYRRRLREEFSFLPKHALDLMDQMLELDPSRRVTAEQALVCPWLRDIECCKITPPDLPKDQDCHEMWCKNRKKSIKEAKLKELETGSKNITPQKQSMTQSAYKPGSSTGKGHTDTSKSSSAESVSIKAVTKSSNSSNSSHSVASHLAGHSSASMSSSSSSSRKNVVPIPGIDIVADKNLKDGDSNSDSHGSHHKVQTRDSDEIEGRGGSSVATVDQQSQLTKMVSMLQQGLSVDTVAKNMNMKLDDQTMQLMDNLGKQLMLAASMAKHVTKENSDEVAEEGKVPDPLPGLGQSGGDQAPQTYASAVMDRSYPDYHQAGDSQAMDQYGYPMESVQDPYPAPAYGVPAQPQLAAMGDQEGSSSNAGVKAALAQLLSQQGLRVAVGGNELGNRGSDPYTSQSDGYYHSDSSDQNYGVRNFPISSTASGVSSQHLPDQGLVDSYRPQGSKVRTPTTPNFPSTTSTGLQKQYSGYGSDDSRGSTDTYSQGGYSMHGQTSISGGASASAAFGTLSSQGQSQANTGVTQSSGPKPLMSLGISGYGDGRPQGGLPRSILKNKPATTPSLLGQGPVNPGAPNSGGHRMNPGGQRGTFPPGRGNW</sequence>
<feature type="region of interest" description="Disordered" evidence="13">
    <location>
        <begin position="1184"/>
        <end position="1213"/>
    </location>
</feature>
<dbReference type="PROSITE" id="PS50011">
    <property type="entry name" value="PROTEIN_KINASE_DOM"/>
    <property type="match status" value="1"/>
</dbReference>
<feature type="region of interest" description="Disordered" evidence="13">
    <location>
        <begin position="1298"/>
        <end position="1410"/>
    </location>
</feature>
<proteinExistence type="inferred from homology"/>
<protein>
    <submittedName>
        <fullName evidence="15">Cyclin-dependent kinase 12</fullName>
    </submittedName>
</protein>
<dbReference type="SUPFAM" id="SSF56112">
    <property type="entry name" value="Protein kinase-like (PK-like)"/>
    <property type="match status" value="1"/>
</dbReference>
<feature type="region of interest" description="Disordered" evidence="13">
    <location>
        <begin position="1424"/>
        <end position="1509"/>
    </location>
</feature>
<dbReference type="PROSITE" id="PS00108">
    <property type="entry name" value="PROTEIN_KINASE_ST"/>
    <property type="match status" value="1"/>
</dbReference>
<feature type="compositionally biased region" description="Basic and acidic residues" evidence="13">
    <location>
        <begin position="1184"/>
        <end position="1197"/>
    </location>
</feature>
<feature type="compositionally biased region" description="Polar residues" evidence="13">
    <location>
        <begin position="113"/>
        <end position="128"/>
    </location>
</feature>
<dbReference type="SMART" id="SM00220">
    <property type="entry name" value="S_TKc"/>
    <property type="match status" value="1"/>
</dbReference>
<comment type="catalytic activity">
    <reaction evidence="11">
        <text>[DNA-directed RNA polymerase] + ATP = phospho-[DNA-directed RNA polymerase] + ADP + H(+)</text>
        <dbReference type="Rhea" id="RHEA:10216"/>
        <dbReference type="Rhea" id="RHEA-COMP:11321"/>
        <dbReference type="Rhea" id="RHEA-COMP:11322"/>
        <dbReference type="ChEBI" id="CHEBI:15378"/>
        <dbReference type="ChEBI" id="CHEBI:30616"/>
        <dbReference type="ChEBI" id="CHEBI:43176"/>
        <dbReference type="ChEBI" id="CHEBI:68546"/>
        <dbReference type="ChEBI" id="CHEBI:456216"/>
        <dbReference type="EC" id="2.7.11.23"/>
    </reaction>
</comment>
<feature type="compositionally biased region" description="Low complexity" evidence="13">
    <location>
        <begin position="308"/>
        <end position="320"/>
    </location>
</feature>
<keyword evidence="4" id="KW-0808">Transferase</keyword>
<evidence type="ECO:0000313" key="16">
    <source>
        <dbReference type="Proteomes" id="UP000242188"/>
    </source>
</evidence>
<evidence type="ECO:0000256" key="1">
    <source>
        <dbReference type="ARBA" id="ARBA00004123"/>
    </source>
</evidence>
<dbReference type="InterPro" id="IPR050108">
    <property type="entry name" value="CDK"/>
</dbReference>
<feature type="compositionally biased region" description="Basic residues" evidence="13">
    <location>
        <begin position="162"/>
        <end position="171"/>
    </location>
</feature>
<feature type="compositionally biased region" description="Basic and acidic residues" evidence="13">
    <location>
        <begin position="224"/>
        <end position="234"/>
    </location>
</feature>
<dbReference type="EMBL" id="NEDP02005530">
    <property type="protein sequence ID" value="OWF39354.1"/>
    <property type="molecule type" value="Genomic_DNA"/>
</dbReference>
<dbReference type="CDD" id="cd07864">
    <property type="entry name" value="STKc_CDK12"/>
    <property type="match status" value="1"/>
</dbReference>
<evidence type="ECO:0000256" key="4">
    <source>
        <dbReference type="ARBA" id="ARBA00022679"/>
    </source>
</evidence>
<dbReference type="PROSITE" id="PS00107">
    <property type="entry name" value="PROTEIN_KINASE_ATP"/>
    <property type="match status" value="1"/>
</dbReference>
<dbReference type="InterPro" id="IPR017441">
    <property type="entry name" value="Protein_kinase_ATP_BS"/>
</dbReference>
<feature type="compositionally biased region" description="Low complexity" evidence="13">
    <location>
        <begin position="578"/>
        <end position="587"/>
    </location>
</feature>
<feature type="compositionally biased region" description="Basic residues" evidence="13">
    <location>
        <begin position="52"/>
        <end position="67"/>
    </location>
</feature>
<dbReference type="GO" id="GO:0032968">
    <property type="term" value="P:positive regulation of transcription elongation by RNA polymerase II"/>
    <property type="evidence" value="ECO:0007669"/>
    <property type="project" value="TreeGrafter"/>
</dbReference>
<keyword evidence="16" id="KW-1185">Reference proteome</keyword>
<feature type="compositionally biased region" description="Low complexity" evidence="13">
    <location>
        <begin position="1030"/>
        <end position="1075"/>
    </location>
</feature>
<dbReference type="InterPro" id="IPR008271">
    <property type="entry name" value="Ser/Thr_kinase_AS"/>
</dbReference>
<dbReference type="Gene3D" id="1.10.510.10">
    <property type="entry name" value="Transferase(Phosphotransferase) domain 1"/>
    <property type="match status" value="1"/>
</dbReference>
<gene>
    <name evidence="15" type="ORF">KP79_PYT19883</name>
</gene>
<feature type="compositionally biased region" description="Basic and acidic residues" evidence="13">
    <location>
        <begin position="1110"/>
        <end position="1119"/>
    </location>
</feature>
<dbReference type="Proteomes" id="UP000242188">
    <property type="component" value="Unassembled WGS sequence"/>
</dbReference>
<evidence type="ECO:0000256" key="5">
    <source>
        <dbReference type="ARBA" id="ARBA00022741"/>
    </source>
</evidence>
<dbReference type="GO" id="GO:0004693">
    <property type="term" value="F:cyclin-dependent protein serine/threonine kinase activity"/>
    <property type="evidence" value="ECO:0007669"/>
    <property type="project" value="UniProtKB-EC"/>
</dbReference>
<keyword evidence="3" id="KW-0723">Serine/threonine-protein kinase</keyword>
<feature type="compositionally biased region" description="Basic and acidic residues" evidence="13">
    <location>
        <begin position="351"/>
        <end position="373"/>
    </location>
</feature>
<feature type="compositionally biased region" description="Pro residues" evidence="13">
    <location>
        <begin position="407"/>
        <end position="417"/>
    </location>
</feature>
<dbReference type="FunFam" id="3.30.200.20:FF:000074">
    <property type="entry name" value="cyclin-dependent kinase 12 isoform X2"/>
    <property type="match status" value="1"/>
</dbReference>
<feature type="compositionally biased region" description="Polar residues" evidence="13">
    <location>
        <begin position="1"/>
        <end position="12"/>
    </location>
</feature>
<dbReference type="GO" id="GO:0005524">
    <property type="term" value="F:ATP binding"/>
    <property type="evidence" value="ECO:0007669"/>
    <property type="project" value="UniProtKB-UniRule"/>
</dbReference>
<name>A0A210PSC3_MIZYE</name>
<feature type="compositionally biased region" description="Polar residues" evidence="13">
    <location>
        <begin position="1322"/>
        <end position="1345"/>
    </location>
</feature>
<dbReference type="Pfam" id="PF00069">
    <property type="entry name" value="Pkinase"/>
    <property type="match status" value="1"/>
</dbReference>
<organism evidence="15 16">
    <name type="scientific">Mizuhopecten yessoensis</name>
    <name type="common">Japanese scallop</name>
    <name type="synonym">Patinopecten yessoensis</name>
    <dbReference type="NCBI Taxonomy" id="6573"/>
    <lineage>
        <taxon>Eukaryota</taxon>
        <taxon>Metazoa</taxon>
        <taxon>Spiralia</taxon>
        <taxon>Lophotrochozoa</taxon>
        <taxon>Mollusca</taxon>
        <taxon>Bivalvia</taxon>
        <taxon>Autobranchia</taxon>
        <taxon>Pteriomorphia</taxon>
        <taxon>Pectinida</taxon>
        <taxon>Pectinoidea</taxon>
        <taxon>Pectinidae</taxon>
        <taxon>Mizuhopecten</taxon>
    </lineage>
</organism>
<keyword evidence="5 12" id="KW-0547">Nucleotide-binding</keyword>
<dbReference type="Gene3D" id="3.30.200.20">
    <property type="entry name" value="Phosphorylase Kinase, domain 1"/>
    <property type="match status" value="1"/>
</dbReference>
<dbReference type="GO" id="GO:0008353">
    <property type="term" value="F:RNA polymerase II CTD heptapeptide repeat kinase activity"/>
    <property type="evidence" value="ECO:0007669"/>
    <property type="project" value="UniProtKB-EC"/>
</dbReference>
<dbReference type="PANTHER" id="PTHR24056:SF546">
    <property type="entry name" value="CYCLIN-DEPENDENT KINASE 12"/>
    <property type="match status" value="1"/>
</dbReference>
<evidence type="ECO:0000256" key="2">
    <source>
        <dbReference type="ARBA" id="ARBA00006485"/>
    </source>
</evidence>
<evidence type="ECO:0000256" key="13">
    <source>
        <dbReference type="SAM" id="MobiDB-lite"/>
    </source>
</evidence>
<feature type="compositionally biased region" description="Low complexity" evidence="13">
    <location>
        <begin position="38"/>
        <end position="51"/>
    </location>
</feature>
<keyword evidence="6 15" id="KW-0418">Kinase</keyword>
<evidence type="ECO:0000256" key="7">
    <source>
        <dbReference type="ARBA" id="ARBA00022840"/>
    </source>
</evidence>
<comment type="subcellular location">
    <subcellularLocation>
        <location evidence="1">Nucleus</location>
    </subcellularLocation>
</comment>
<comment type="catalytic activity">
    <reaction evidence="10">
        <text>L-seryl-[protein] + ATP = O-phospho-L-seryl-[protein] + ADP + H(+)</text>
        <dbReference type="Rhea" id="RHEA:17989"/>
        <dbReference type="Rhea" id="RHEA-COMP:9863"/>
        <dbReference type="Rhea" id="RHEA-COMP:11604"/>
        <dbReference type="ChEBI" id="CHEBI:15378"/>
        <dbReference type="ChEBI" id="CHEBI:29999"/>
        <dbReference type="ChEBI" id="CHEBI:30616"/>
        <dbReference type="ChEBI" id="CHEBI:83421"/>
        <dbReference type="ChEBI" id="CHEBI:456216"/>
        <dbReference type="EC" id="2.7.11.22"/>
    </reaction>
</comment>
<dbReference type="GO" id="GO:0030332">
    <property type="term" value="F:cyclin binding"/>
    <property type="evidence" value="ECO:0007669"/>
    <property type="project" value="TreeGrafter"/>
</dbReference>
<reference evidence="15 16" key="1">
    <citation type="journal article" date="2017" name="Nat. Ecol. Evol.">
        <title>Scallop genome provides insights into evolution of bilaterian karyotype and development.</title>
        <authorList>
            <person name="Wang S."/>
            <person name="Zhang J."/>
            <person name="Jiao W."/>
            <person name="Li J."/>
            <person name="Xun X."/>
            <person name="Sun Y."/>
            <person name="Guo X."/>
            <person name="Huan P."/>
            <person name="Dong B."/>
            <person name="Zhang L."/>
            <person name="Hu X."/>
            <person name="Sun X."/>
            <person name="Wang J."/>
            <person name="Zhao C."/>
            <person name="Wang Y."/>
            <person name="Wang D."/>
            <person name="Huang X."/>
            <person name="Wang R."/>
            <person name="Lv J."/>
            <person name="Li Y."/>
            <person name="Zhang Z."/>
            <person name="Liu B."/>
            <person name="Lu W."/>
            <person name="Hui Y."/>
            <person name="Liang J."/>
            <person name="Zhou Z."/>
            <person name="Hou R."/>
            <person name="Li X."/>
            <person name="Liu Y."/>
            <person name="Li H."/>
            <person name="Ning X."/>
            <person name="Lin Y."/>
            <person name="Zhao L."/>
            <person name="Xing Q."/>
            <person name="Dou J."/>
            <person name="Li Y."/>
            <person name="Mao J."/>
            <person name="Guo H."/>
            <person name="Dou H."/>
            <person name="Li T."/>
            <person name="Mu C."/>
            <person name="Jiang W."/>
            <person name="Fu Q."/>
            <person name="Fu X."/>
            <person name="Miao Y."/>
            <person name="Liu J."/>
            <person name="Yu Q."/>
            <person name="Li R."/>
            <person name="Liao H."/>
            <person name="Li X."/>
            <person name="Kong Y."/>
            <person name="Jiang Z."/>
            <person name="Chourrout D."/>
            <person name="Li R."/>
            <person name="Bao Z."/>
        </authorList>
    </citation>
    <scope>NUCLEOTIDE SEQUENCE [LARGE SCALE GENOMIC DNA]</scope>
    <source>
        <strain evidence="15 16">PY_sf001</strain>
    </source>
</reference>
<dbReference type="STRING" id="6573.A0A210PSC3"/>
<feature type="compositionally biased region" description="Polar residues" evidence="13">
    <location>
        <begin position="1000"/>
        <end position="1024"/>
    </location>
</feature>
<feature type="compositionally biased region" description="Low complexity" evidence="13">
    <location>
        <begin position="198"/>
        <end position="216"/>
    </location>
</feature>
<evidence type="ECO:0000256" key="12">
    <source>
        <dbReference type="PROSITE-ProRule" id="PRU10141"/>
    </source>
</evidence>
<keyword evidence="8" id="KW-0539">Nucleus</keyword>
<feature type="compositionally biased region" description="Basic and acidic residues" evidence="13">
    <location>
        <begin position="1088"/>
        <end position="1097"/>
    </location>
</feature>